<dbReference type="Pfam" id="PF01406">
    <property type="entry name" value="tRNA-synt_1e"/>
    <property type="match status" value="1"/>
</dbReference>
<evidence type="ECO:0000256" key="3">
    <source>
        <dbReference type="ARBA" id="ARBA00012832"/>
    </source>
</evidence>
<evidence type="ECO:0000256" key="16">
    <source>
        <dbReference type="ARBA" id="ARBA00047731"/>
    </source>
</evidence>
<evidence type="ECO:0000256" key="13">
    <source>
        <dbReference type="ARBA" id="ARBA00045476"/>
    </source>
</evidence>
<comment type="catalytic activity">
    <reaction evidence="15">
        <text>2 L-cysteine = S-sulfanyl-L-cysteine + L-alanine</text>
        <dbReference type="Rhea" id="RHEA:78543"/>
        <dbReference type="ChEBI" id="CHEBI:35235"/>
        <dbReference type="ChEBI" id="CHEBI:57972"/>
        <dbReference type="ChEBI" id="CHEBI:58591"/>
    </reaction>
    <physiologicalReaction direction="left-to-right" evidence="15">
        <dbReference type="Rhea" id="RHEA:78544"/>
    </physiologicalReaction>
</comment>
<keyword evidence="7" id="KW-0862">Zinc</keyword>
<evidence type="ECO:0000313" key="20">
    <source>
        <dbReference type="EMBL" id="CAH0384695.1"/>
    </source>
</evidence>
<dbReference type="EMBL" id="OU963863">
    <property type="protein sequence ID" value="CAH0384695.1"/>
    <property type="molecule type" value="Genomic_DNA"/>
</dbReference>
<evidence type="ECO:0000259" key="19">
    <source>
        <dbReference type="Pfam" id="PF01406"/>
    </source>
</evidence>
<dbReference type="GO" id="GO:0046872">
    <property type="term" value="F:metal ion binding"/>
    <property type="evidence" value="ECO:0007669"/>
    <property type="project" value="UniProtKB-KW"/>
</dbReference>
<dbReference type="Gene3D" id="3.40.50.620">
    <property type="entry name" value="HUPs"/>
    <property type="match status" value="1"/>
</dbReference>
<dbReference type="GO" id="GO:0006423">
    <property type="term" value="P:cysteinyl-tRNA aminoacylation"/>
    <property type="evidence" value="ECO:0007669"/>
    <property type="project" value="InterPro"/>
</dbReference>
<evidence type="ECO:0000256" key="6">
    <source>
        <dbReference type="ARBA" id="ARBA00022741"/>
    </source>
</evidence>
<comment type="catalytic activity">
    <reaction evidence="14">
        <text>S-disulfanyl-L-cysteine + tRNA(Cys) + ATP = (S)-disulfanyl-L-cysteinyl-tRNA(Cys) + AMP + diphosphate</text>
        <dbReference type="Rhea" id="RHEA:78651"/>
        <dbReference type="Rhea" id="RHEA-COMP:9661"/>
        <dbReference type="Rhea" id="RHEA-COMP:19120"/>
        <dbReference type="ChEBI" id="CHEBI:30616"/>
        <dbReference type="ChEBI" id="CHEBI:33019"/>
        <dbReference type="ChEBI" id="CHEBI:78442"/>
        <dbReference type="ChEBI" id="CHEBI:229465"/>
        <dbReference type="ChEBI" id="CHEBI:229521"/>
        <dbReference type="ChEBI" id="CHEBI:456215"/>
    </reaction>
    <physiologicalReaction direction="left-to-right" evidence="14">
        <dbReference type="Rhea" id="RHEA:78652"/>
    </physiologicalReaction>
</comment>
<dbReference type="InterPro" id="IPR009080">
    <property type="entry name" value="tRNAsynth_Ia_anticodon-bd"/>
</dbReference>
<protein>
    <recommendedName>
        <fullName evidence="3">cysteine--tRNA ligase</fullName>
        <ecNumber evidence="3">6.1.1.16</ecNumber>
    </recommendedName>
    <alternativeName>
        <fullName evidence="11">Cysteinyl-tRNA synthetase</fullName>
    </alternativeName>
</protein>
<evidence type="ECO:0000256" key="1">
    <source>
        <dbReference type="ARBA" id="ARBA00001947"/>
    </source>
</evidence>
<name>A0A9P0F1R3_BEMTA</name>
<keyword evidence="6" id="KW-0547">Nucleotide-binding</keyword>
<evidence type="ECO:0000256" key="11">
    <source>
        <dbReference type="ARBA" id="ARBA00031499"/>
    </source>
</evidence>
<sequence>MPLSFSRVNISLDCIHFVLYVKGYFSVCTIAKMIFCKSKAIFKFFSTSRTGKKLSSSVNKWARPVDGFPTEIRIYSSFTKELEPFILNEKGIVKWYSCGPTVYDKAHIGHACCYMKFDIIRRILEDFFNLKVHYIMGVTDIDDKIILKANVLRENFKTLAKLYEFEFFSDLRKLNILPPHTIARVSDHILEIQNCVDELMKKEVAYSAPDGSVYFDTQKYGCYGKLYWTPEENLSEPNSPHKKHPLDFALWKGMKPNEPFWETPWGCGRPGWHIECSVMASKYFGSQIDIHSGGIDLLFPHHENEEAQCCAYHNISQWVNYWIHSGHLFLKGTTKMSKSLENTIDVDECLEKYTPNDFRFMCLLSRYRNSLEYESDIMNKAISLRKKFGTFLENTSDFIRSLHNQGNVDEVKLFKALQETEENVRSALANDFNTVRAMSLLTDIVSLTNNMIQAESSSPFESKGIVAVACVANFVKKTLSLLGVDYEPTQVSKSSLNLMEDVVSTSVAFRNQIRKVAIAALKEKEVLDATNTFKSLLQACDQFRDEFLTAGIVIRDHKDQSAWSFDKNKNT</sequence>
<dbReference type="InterPro" id="IPR015803">
    <property type="entry name" value="Cys-tRNA-ligase"/>
</dbReference>
<dbReference type="Gene3D" id="1.20.120.1910">
    <property type="entry name" value="Cysteine-tRNA ligase, C-terminal anti-codon recognition domain"/>
    <property type="match status" value="1"/>
</dbReference>
<keyword evidence="9" id="KW-0648">Protein biosynthesis</keyword>
<dbReference type="AlphaFoldDB" id="A0A9P0F1R3"/>
<comment type="cofactor">
    <cofactor evidence="1">
        <name>Zn(2+)</name>
        <dbReference type="ChEBI" id="CHEBI:29105"/>
    </cofactor>
</comment>
<dbReference type="EC" id="6.1.1.16" evidence="3"/>
<dbReference type="PANTHER" id="PTHR10890:SF27">
    <property type="entry name" value="CYSTEINE--TRNA LIGASE, MITOCHONDRIAL-RELATED"/>
    <property type="match status" value="1"/>
</dbReference>
<dbReference type="SUPFAM" id="SSF47323">
    <property type="entry name" value="Anticodon-binding domain of a subclass of class I aminoacyl-tRNA synthetases"/>
    <property type="match status" value="1"/>
</dbReference>
<evidence type="ECO:0000256" key="18">
    <source>
        <dbReference type="ARBA" id="ARBA00049046"/>
    </source>
</evidence>
<evidence type="ECO:0000256" key="8">
    <source>
        <dbReference type="ARBA" id="ARBA00022840"/>
    </source>
</evidence>
<keyword evidence="4" id="KW-0436">Ligase</keyword>
<evidence type="ECO:0000256" key="4">
    <source>
        <dbReference type="ARBA" id="ARBA00022598"/>
    </source>
</evidence>
<evidence type="ECO:0000256" key="10">
    <source>
        <dbReference type="ARBA" id="ARBA00023146"/>
    </source>
</evidence>
<dbReference type="InterPro" id="IPR014729">
    <property type="entry name" value="Rossmann-like_a/b/a_fold"/>
</dbReference>
<evidence type="ECO:0000256" key="2">
    <source>
        <dbReference type="ARBA" id="ARBA00005594"/>
    </source>
</evidence>
<keyword evidence="21" id="KW-1185">Reference proteome</keyword>
<dbReference type="FunFam" id="3.40.50.620:FF:000027">
    <property type="entry name" value="Cysteine--tRNA ligase, cytoplasmic"/>
    <property type="match status" value="1"/>
</dbReference>
<comment type="function">
    <text evidence="12">Mitochondrial cysteine-specific aminoacyl-tRNA synthetase that catalyzes the ATP-dependent ligation of cysteine to tRNA(Cys).</text>
</comment>
<dbReference type="Proteomes" id="UP001152759">
    <property type="component" value="Chromosome 2"/>
</dbReference>
<dbReference type="PANTHER" id="PTHR10890">
    <property type="entry name" value="CYSTEINYL-TRNA SYNTHETASE"/>
    <property type="match status" value="1"/>
</dbReference>
<accession>A0A9P0F1R3</accession>
<proteinExistence type="inferred from homology"/>
<keyword evidence="8" id="KW-0067">ATP-binding</keyword>
<evidence type="ECO:0000256" key="15">
    <source>
        <dbReference type="ARBA" id="ARBA00047548"/>
    </source>
</evidence>
<comment type="catalytic activity">
    <reaction evidence="16">
        <text>S-sulfanyl-L-cysteine + L-cysteine = S-disulfanyl-L-cysteine + L-alanine</text>
        <dbReference type="Rhea" id="RHEA:78627"/>
        <dbReference type="ChEBI" id="CHEBI:35235"/>
        <dbReference type="ChEBI" id="CHEBI:57972"/>
        <dbReference type="ChEBI" id="CHEBI:58591"/>
        <dbReference type="ChEBI" id="CHEBI:229465"/>
    </reaction>
    <physiologicalReaction direction="left-to-right" evidence="16">
        <dbReference type="Rhea" id="RHEA:78628"/>
    </physiologicalReaction>
</comment>
<evidence type="ECO:0000256" key="17">
    <source>
        <dbReference type="ARBA" id="ARBA00048609"/>
    </source>
</evidence>
<comment type="catalytic activity">
    <reaction evidence="17">
        <text>S-sulfanyl-L-cysteine + tRNA(Cys) + ATP = (S)-sulfanyl-L-cysteinyl-tRNA(Cys) + AMP + diphosphate</text>
        <dbReference type="Rhea" id="RHEA:78647"/>
        <dbReference type="Rhea" id="RHEA-COMP:9661"/>
        <dbReference type="Rhea" id="RHEA-COMP:19119"/>
        <dbReference type="ChEBI" id="CHEBI:30616"/>
        <dbReference type="ChEBI" id="CHEBI:33019"/>
        <dbReference type="ChEBI" id="CHEBI:58591"/>
        <dbReference type="ChEBI" id="CHEBI:78442"/>
        <dbReference type="ChEBI" id="CHEBI:229520"/>
        <dbReference type="ChEBI" id="CHEBI:456215"/>
    </reaction>
    <physiologicalReaction direction="left-to-right" evidence="17">
        <dbReference type="Rhea" id="RHEA:78648"/>
    </physiologicalReaction>
</comment>
<evidence type="ECO:0000256" key="5">
    <source>
        <dbReference type="ARBA" id="ARBA00022723"/>
    </source>
</evidence>
<comment type="function">
    <text evidence="13">In addition to its role as an aminoacyl-tRNA synthetase, has also cysteine persulfide synthase activity. Produces reactive persulfide species such as cysteine persulfide (CysSSH) from substrate cysteine and mediate direct incorporation of CysSSH into proteins during translations, resulting in protein persulfides and polysulfides. CysSSHs behave as potent antioxidants and cellular protectants.</text>
</comment>
<dbReference type="GO" id="GO:0004817">
    <property type="term" value="F:cysteine-tRNA ligase activity"/>
    <property type="evidence" value="ECO:0007669"/>
    <property type="project" value="UniProtKB-EC"/>
</dbReference>
<evidence type="ECO:0000256" key="9">
    <source>
        <dbReference type="ARBA" id="ARBA00022917"/>
    </source>
</evidence>
<dbReference type="CDD" id="cd00672">
    <property type="entry name" value="CysRS_core"/>
    <property type="match status" value="1"/>
</dbReference>
<dbReference type="SUPFAM" id="SSF52374">
    <property type="entry name" value="Nucleotidylyl transferase"/>
    <property type="match status" value="1"/>
</dbReference>
<feature type="domain" description="tRNA synthetases class I catalytic" evidence="19">
    <location>
        <begin position="89"/>
        <end position="381"/>
    </location>
</feature>
<keyword evidence="5" id="KW-0479">Metal-binding</keyword>
<evidence type="ECO:0000256" key="12">
    <source>
        <dbReference type="ARBA" id="ARBA00043868"/>
    </source>
</evidence>
<dbReference type="InterPro" id="IPR032678">
    <property type="entry name" value="tRNA-synt_1_cat_dom"/>
</dbReference>
<dbReference type="GO" id="GO:0005524">
    <property type="term" value="F:ATP binding"/>
    <property type="evidence" value="ECO:0007669"/>
    <property type="project" value="UniProtKB-KW"/>
</dbReference>
<comment type="catalytic activity">
    <reaction evidence="18">
        <text>tRNA(Cys) + L-cysteine + ATP = L-cysteinyl-tRNA(Cys) + AMP + diphosphate</text>
        <dbReference type="Rhea" id="RHEA:17773"/>
        <dbReference type="Rhea" id="RHEA-COMP:9661"/>
        <dbReference type="Rhea" id="RHEA-COMP:9679"/>
        <dbReference type="ChEBI" id="CHEBI:30616"/>
        <dbReference type="ChEBI" id="CHEBI:33019"/>
        <dbReference type="ChEBI" id="CHEBI:35235"/>
        <dbReference type="ChEBI" id="CHEBI:78442"/>
        <dbReference type="ChEBI" id="CHEBI:78517"/>
        <dbReference type="ChEBI" id="CHEBI:456215"/>
        <dbReference type="EC" id="6.1.1.16"/>
    </reaction>
    <physiologicalReaction direction="right-to-left" evidence="18">
        <dbReference type="Rhea" id="RHEA:17775"/>
    </physiologicalReaction>
</comment>
<dbReference type="HAMAP" id="MF_00041">
    <property type="entry name" value="Cys_tRNA_synth"/>
    <property type="match status" value="1"/>
</dbReference>
<gene>
    <name evidence="20" type="ORF">BEMITA_LOCUS3995</name>
</gene>
<dbReference type="PRINTS" id="PR00983">
    <property type="entry name" value="TRNASYNTHCYS"/>
</dbReference>
<keyword evidence="10" id="KW-0030">Aminoacyl-tRNA synthetase</keyword>
<dbReference type="GO" id="GO:0005737">
    <property type="term" value="C:cytoplasm"/>
    <property type="evidence" value="ECO:0007669"/>
    <property type="project" value="TreeGrafter"/>
</dbReference>
<dbReference type="InterPro" id="IPR024909">
    <property type="entry name" value="Cys-tRNA/MSH_ligase"/>
</dbReference>
<comment type="similarity">
    <text evidence="2">Belongs to the class-I aminoacyl-tRNA synthetase family.</text>
</comment>
<evidence type="ECO:0000256" key="14">
    <source>
        <dbReference type="ARBA" id="ARBA00047499"/>
    </source>
</evidence>
<dbReference type="NCBIfam" id="TIGR00435">
    <property type="entry name" value="cysS"/>
    <property type="match status" value="1"/>
</dbReference>
<reference evidence="20" key="1">
    <citation type="submission" date="2021-12" db="EMBL/GenBank/DDBJ databases">
        <authorList>
            <person name="King R."/>
        </authorList>
    </citation>
    <scope>NUCLEOTIDE SEQUENCE</scope>
</reference>
<organism evidence="20 21">
    <name type="scientific">Bemisia tabaci</name>
    <name type="common">Sweetpotato whitefly</name>
    <name type="synonym">Aleurodes tabaci</name>
    <dbReference type="NCBI Taxonomy" id="7038"/>
    <lineage>
        <taxon>Eukaryota</taxon>
        <taxon>Metazoa</taxon>
        <taxon>Ecdysozoa</taxon>
        <taxon>Arthropoda</taxon>
        <taxon>Hexapoda</taxon>
        <taxon>Insecta</taxon>
        <taxon>Pterygota</taxon>
        <taxon>Neoptera</taxon>
        <taxon>Paraneoptera</taxon>
        <taxon>Hemiptera</taxon>
        <taxon>Sternorrhyncha</taxon>
        <taxon>Aleyrodoidea</taxon>
        <taxon>Aleyrodidae</taxon>
        <taxon>Aleyrodinae</taxon>
        <taxon>Bemisia</taxon>
    </lineage>
</organism>
<evidence type="ECO:0000256" key="7">
    <source>
        <dbReference type="ARBA" id="ARBA00022833"/>
    </source>
</evidence>
<evidence type="ECO:0000313" key="21">
    <source>
        <dbReference type="Proteomes" id="UP001152759"/>
    </source>
</evidence>